<dbReference type="InterPro" id="IPR036135">
    <property type="entry name" value="MoeA_linker/N_sf"/>
</dbReference>
<evidence type="ECO:0000313" key="9">
    <source>
        <dbReference type="Proteomes" id="UP000308508"/>
    </source>
</evidence>
<dbReference type="GO" id="GO:0005829">
    <property type="term" value="C:cytosol"/>
    <property type="evidence" value="ECO:0007669"/>
    <property type="project" value="TreeGrafter"/>
</dbReference>
<dbReference type="InterPro" id="IPR036425">
    <property type="entry name" value="MoaB/Mog-like_dom_sf"/>
</dbReference>
<keyword evidence="4 6" id="KW-0501">Molybdenum cofactor biosynthesis</keyword>
<comment type="pathway">
    <text evidence="2 6">Cofactor biosynthesis; molybdopterin biosynthesis.</text>
</comment>
<dbReference type="Gene3D" id="2.40.340.10">
    <property type="entry name" value="MoeA, C-terminal, domain IV"/>
    <property type="match status" value="1"/>
</dbReference>
<dbReference type="InterPro" id="IPR008284">
    <property type="entry name" value="MoCF_biosynth_CS"/>
</dbReference>
<proteinExistence type="inferred from homology"/>
<dbReference type="UniPathway" id="UPA00344"/>
<comment type="cofactor">
    <cofactor evidence="6">
        <name>Mg(2+)</name>
        <dbReference type="ChEBI" id="CHEBI:18420"/>
    </cofactor>
</comment>
<comment type="caution">
    <text evidence="8">The sequence shown here is derived from an EMBL/GenBank/DDBJ whole genome shotgun (WGS) entry which is preliminary data.</text>
</comment>
<keyword evidence="6" id="KW-0460">Magnesium</keyword>
<dbReference type="InterPro" id="IPR005110">
    <property type="entry name" value="MoeA_linker/N"/>
</dbReference>
<dbReference type="Pfam" id="PF03453">
    <property type="entry name" value="MoeA_N"/>
    <property type="match status" value="1"/>
</dbReference>
<dbReference type="EC" id="2.10.1.1" evidence="6"/>
<dbReference type="STRING" id="1123377.GCA_000423885_02280"/>
<name>A0A5R9PD89_9GAMM</name>
<dbReference type="GO" id="GO:0006777">
    <property type="term" value="P:Mo-molybdopterin cofactor biosynthetic process"/>
    <property type="evidence" value="ECO:0007669"/>
    <property type="project" value="UniProtKB-UniRule"/>
</dbReference>
<dbReference type="InterPro" id="IPR036688">
    <property type="entry name" value="MoeA_C_domain_IV_sf"/>
</dbReference>
<keyword evidence="6" id="KW-0500">Molybdenum</keyword>
<dbReference type="Proteomes" id="UP000308508">
    <property type="component" value="Unassembled WGS sequence"/>
</dbReference>
<organism evidence="8 9">
    <name type="scientific">Thermomonas fusca</name>
    <dbReference type="NCBI Taxonomy" id="215690"/>
    <lineage>
        <taxon>Bacteria</taxon>
        <taxon>Pseudomonadati</taxon>
        <taxon>Pseudomonadota</taxon>
        <taxon>Gammaproteobacteria</taxon>
        <taxon>Lysobacterales</taxon>
        <taxon>Lysobacteraceae</taxon>
        <taxon>Thermomonas</taxon>
    </lineage>
</organism>
<evidence type="ECO:0000256" key="6">
    <source>
        <dbReference type="RuleBase" id="RU365090"/>
    </source>
</evidence>
<dbReference type="SMART" id="SM00852">
    <property type="entry name" value="MoCF_biosynth"/>
    <property type="match status" value="1"/>
</dbReference>
<sequence>MIGYDEALVLIQREAKPLPVVSRTPVPGQVLAEPVHSGEDLPPFDNSAMDGFALRVGDAGAVAGGEFEVLGAQAAGDAQAVAQGGAWEIMTGARIPDGLDAVIPVEQVEVLARDGDGKPARIRLQADVPPGQHLRRHGEDVRKGDRFLAAGTRLDAPQLMLLAALGVPLVDVHATPRVALLNTGRELVDDPAQALGSGEIRNSNGPYLARRIEQAGGEVVLRQTVSDDAEAFFIAMEQARSAGAELVLSTGAVSMGRYDFIPDALRKLGATLHFHKVAIRPGKPLLFATLPNGALFFGLPGNPASSAVGLRFFVEPALRAMLGLAPERPLRLPLLGGYRKRHALRFHLKGHVALDGEGRLQARVLPGQESFRIAPLAHSNAWVVVDAAAGDLPDGALVDVYPPGHLLGLQLQGQG</sequence>
<dbReference type="PANTHER" id="PTHR10192">
    <property type="entry name" value="MOLYBDOPTERIN BIOSYNTHESIS PROTEIN"/>
    <property type="match status" value="1"/>
</dbReference>
<dbReference type="Pfam" id="PF00994">
    <property type="entry name" value="MoCF_biosynth"/>
    <property type="match status" value="1"/>
</dbReference>
<evidence type="ECO:0000256" key="3">
    <source>
        <dbReference type="ARBA" id="ARBA00010763"/>
    </source>
</evidence>
<comment type="function">
    <text evidence="1 6">Catalyzes the insertion of molybdate into adenylated molybdopterin with the concomitant release of AMP.</text>
</comment>
<evidence type="ECO:0000256" key="1">
    <source>
        <dbReference type="ARBA" id="ARBA00002901"/>
    </source>
</evidence>
<dbReference type="Gene3D" id="2.170.190.11">
    <property type="entry name" value="Molybdopterin biosynthesis moea protein, domain 3"/>
    <property type="match status" value="1"/>
</dbReference>
<evidence type="ECO:0000256" key="4">
    <source>
        <dbReference type="ARBA" id="ARBA00023150"/>
    </source>
</evidence>
<protein>
    <recommendedName>
        <fullName evidence="6">Molybdopterin molybdenumtransferase</fullName>
        <ecNumber evidence="6">2.10.1.1</ecNumber>
    </recommendedName>
</protein>
<dbReference type="Gene3D" id="3.90.105.10">
    <property type="entry name" value="Molybdopterin biosynthesis moea protein, domain 2"/>
    <property type="match status" value="1"/>
</dbReference>
<feature type="domain" description="MoaB/Mog" evidence="7">
    <location>
        <begin position="179"/>
        <end position="320"/>
    </location>
</feature>
<evidence type="ECO:0000256" key="2">
    <source>
        <dbReference type="ARBA" id="ARBA00005046"/>
    </source>
</evidence>
<dbReference type="RefSeq" id="WP_138348763.1">
    <property type="nucleotide sequence ID" value="NZ_SROY01000003.1"/>
</dbReference>
<dbReference type="AlphaFoldDB" id="A0A5R9PD89"/>
<evidence type="ECO:0000313" key="8">
    <source>
        <dbReference type="EMBL" id="TLX21479.1"/>
    </source>
</evidence>
<dbReference type="CDD" id="cd00887">
    <property type="entry name" value="MoeA"/>
    <property type="match status" value="1"/>
</dbReference>
<dbReference type="InterPro" id="IPR001453">
    <property type="entry name" value="MoaB/Mog_dom"/>
</dbReference>
<evidence type="ECO:0000259" key="7">
    <source>
        <dbReference type="SMART" id="SM00852"/>
    </source>
</evidence>
<dbReference type="GO" id="GO:0061599">
    <property type="term" value="F:molybdopterin molybdotransferase activity"/>
    <property type="evidence" value="ECO:0007669"/>
    <property type="project" value="UniProtKB-UniRule"/>
</dbReference>
<dbReference type="Gene3D" id="3.40.980.10">
    <property type="entry name" value="MoaB/Mog-like domain"/>
    <property type="match status" value="1"/>
</dbReference>
<dbReference type="InterPro" id="IPR005111">
    <property type="entry name" value="MoeA_C_domain_IV"/>
</dbReference>
<dbReference type="PROSITE" id="PS01079">
    <property type="entry name" value="MOCF_BIOSYNTHESIS_2"/>
    <property type="match status" value="1"/>
</dbReference>
<dbReference type="GO" id="GO:0046872">
    <property type="term" value="F:metal ion binding"/>
    <property type="evidence" value="ECO:0007669"/>
    <property type="project" value="UniProtKB-UniRule"/>
</dbReference>
<dbReference type="SUPFAM" id="SSF53218">
    <property type="entry name" value="Molybdenum cofactor biosynthesis proteins"/>
    <property type="match status" value="1"/>
</dbReference>
<dbReference type="NCBIfam" id="NF045515">
    <property type="entry name" value="Glp_gephyrin"/>
    <property type="match status" value="1"/>
</dbReference>
<dbReference type="SUPFAM" id="SSF63882">
    <property type="entry name" value="MoeA N-terminal region -like"/>
    <property type="match status" value="1"/>
</dbReference>
<dbReference type="EMBL" id="SROY01000003">
    <property type="protein sequence ID" value="TLX21479.1"/>
    <property type="molecule type" value="Genomic_DNA"/>
</dbReference>
<dbReference type="PANTHER" id="PTHR10192:SF5">
    <property type="entry name" value="GEPHYRIN"/>
    <property type="match status" value="1"/>
</dbReference>
<evidence type="ECO:0000256" key="5">
    <source>
        <dbReference type="ARBA" id="ARBA00047317"/>
    </source>
</evidence>
<reference evidence="8 9" key="1">
    <citation type="submission" date="2019-04" db="EMBL/GenBank/DDBJ databases">
        <authorList>
            <person name="Grouzdev D.S."/>
            <person name="Nazina T.N."/>
        </authorList>
    </citation>
    <scope>NUCLEOTIDE SEQUENCE [LARGE SCALE GENOMIC DNA]</scope>
    <source>
        <strain evidence="8 9">SHC 3-19</strain>
    </source>
</reference>
<accession>A0A5R9PD89</accession>
<keyword evidence="6" id="KW-0479">Metal-binding</keyword>
<dbReference type="SUPFAM" id="SSF63867">
    <property type="entry name" value="MoeA C-terminal domain-like"/>
    <property type="match status" value="1"/>
</dbReference>
<keyword evidence="6 8" id="KW-0808">Transferase</keyword>
<comment type="catalytic activity">
    <reaction evidence="5">
        <text>adenylyl-molybdopterin + molybdate = Mo-molybdopterin + AMP + H(+)</text>
        <dbReference type="Rhea" id="RHEA:35047"/>
        <dbReference type="ChEBI" id="CHEBI:15378"/>
        <dbReference type="ChEBI" id="CHEBI:36264"/>
        <dbReference type="ChEBI" id="CHEBI:62727"/>
        <dbReference type="ChEBI" id="CHEBI:71302"/>
        <dbReference type="ChEBI" id="CHEBI:456215"/>
        <dbReference type="EC" id="2.10.1.1"/>
    </reaction>
</comment>
<gene>
    <name evidence="8" type="ORF">E5S66_08050</name>
</gene>
<dbReference type="Pfam" id="PF03454">
    <property type="entry name" value="MoeA_C"/>
    <property type="match status" value="1"/>
</dbReference>
<comment type="similarity">
    <text evidence="3 6">Belongs to the MoeA family.</text>
</comment>
<dbReference type="InterPro" id="IPR038987">
    <property type="entry name" value="MoeA-like"/>
</dbReference>
<keyword evidence="9" id="KW-1185">Reference proteome</keyword>